<keyword evidence="3" id="KW-0819">tRNA processing</keyword>
<dbReference type="Gene3D" id="3.30.70.3160">
    <property type="match status" value="1"/>
</dbReference>
<evidence type="ECO:0000256" key="3">
    <source>
        <dbReference type="HAMAP-Rule" id="MF_01082"/>
    </source>
</evidence>
<dbReference type="Gene3D" id="3.30.2350.20">
    <property type="entry name" value="TruD, catalytic domain"/>
    <property type="match status" value="1"/>
</dbReference>
<dbReference type="AlphaFoldDB" id="G7VDZ7"/>
<comment type="similarity">
    <text evidence="1 3">Belongs to the pseudouridine synthase TruD family.</text>
</comment>
<dbReference type="InterPro" id="IPR020103">
    <property type="entry name" value="PsdUridine_synth_cat_dom_sf"/>
</dbReference>
<feature type="domain" description="TRUD" evidence="4">
    <location>
        <begin position="170"/>
        <end position="373"/>
    </location>
</feature>
<dbReference type="STRING" id="1104324.P186_1342"/>
<dbReference type="EMBL" id="CP003098">
    <property type="protein sequence ID" value="AET32770.1"/>
    <property type="molecule type" value="Genomic_DNA"/>
</dbReference>
<evidence type="ECO:0000256" key="1">
    <source>
        <dbReference type="ARBA" id="ARBA00007953"/>
    </source>
</evidence>
<comment type="function">
    <text evidence="3">Could be responsible for synthesis of pseudouridine from uracil-13 in transfer RNAs.</text>
</comment>
<dbReference type="GO" id="GO:0160150">
    <property type="term" value="F:tRNA pseudouridine(13) synthase activity"/>
    <property type="evidence" value="ECO:0007669"/>
    <property type="project" value="UniProtKB-EC"/>
</dbReference>
<dbReference type="SUPFAM" id="SSF55120">
    <property type="entry name" value="Pseudouridine synthase"/>
    <property type="match status" value="1"/>
</dbReference>
<dbReference type="Gene3D" id="1.10.1510.30">
    <property type="match status" value="1"/>
</dbReference>
<evidence type="ECO:0000313" key="6">
    <source>
        <dbReference type="Proteomes" id="UP000005867"/>
    </source>
</evidence>
<dbReference type="GO" id="GO:0003723">
    <property type="term" value="F:RNA binding"/>
    <property type="evidence" value="ECO:0007669"/>
    <property type="project" value="InterPro"/>
</dbReference>
<sequence length="416" mass="45998">MSPVLEAPPFDKSLGMYYYATDTCPSGGVIKQSAEDFVVEEVLADGTVVALGGVELRPRVGGWTWIHVVKRNVDTIRLVLRLAKALGLGPRDVSVGGIKDTRAVASQIVSVRGSVADLPKIPGVEYLGAWPMDRPISPAEIYGNRFTIVIRGVERVDCARETLELLKSVAVPNYYGYQRFGTIRPVTHLLGMALLRKDPQAFFEIMFCRVFPHESEAAKRARELACRGEYQRALESFPKKLVEERALLRRLAAGYDMWNSIMAIPLQILRIYVEAAQSYLYNRLLSARMELGPLDKPVEGDLVEVNGQVVYYTVGLGGEVVVPVPGAGVRMPRGRVGDAMLRVLKSEGVDAGMFLKMPRGLKAYGSYRRARLRPGGYAYSVEGGDVTVRLVLPRGSYATVFLREVVKPSEPHRHGF</sequence>
<dbReference type="InterPro" id="IPR001656">
    <property type="entry name" value="PsdUridine_synth_TruD"/>
</dbReference>
<dbReference type="Pfam" id="PF01142">
    <property type="entry name" value="TruD"/>
    <property type="match status" value="1"/>
</dbReference>
<keyword evidence="2 3" id="KW-0413">Isomerase</keyword>
<name>G7VDZ7_9CREN</name>
<dbReference type="EC" id="5.4.99.27" evidence="3"/>
<dbReference type="NCBIfam" id="TIGR00094">
    <property type="entry name" value="tRNA_TruD_broad"/>
    <property type="match status" value="1"/>
</dbReference>
<dbReference type="InterPro" id="IPR011760">
    <property type="entry name" value="PsdUridine_synth_TruD_insert"/>
</dbReference>
<proteinExistence type="inferred from homology"/>
<keyword evidence="6" id="KW-1185">Reference proteome</keyword>
<dbReference type="InterPro" id="IPR042214">
    <property type="entry name" value="TruD_catalytic"/>
</dbReference>
<evidence type="ECO:0000256" key="2">
    <source>
        <dbReference type="ARBA" id="ARBA00023235"/>
    </source>
</evidence>
<accession>G7VDZ7</accession>
<dbReference type="eggNOG" id="arCOG04252">
    <property type="taxonomic scope" value="Archaea"/>
</dbReference>
<reference evidence="5 6" key="1">
    <citation type="journal article" date="2012" name="J. Bacteriol.">
        <title>Complete genome sequence of strain 1860, a crenarchaeon of the genus pyrobaculum able to grow with various electron acceptors.</title>
        <authorList>
            <person name="Mardanov A.V."/>
            <person name="Gumerov V.M."/>
            <person name="Slobodkina G.B."/>
            <person name="Beletsky A.V."/>
            <person name="Bonch-Osmolovskaya E.A."/>
            <person name="Ravin N.V."/>
            <person name="Skryabin K.G."/>
        </authorList>
    </citation>
    <scope>NUCLEOTIDE SEQUENCE [LARGE SCALE GENOMIC DNA]</scope>
    <source>
        <strain evidence="5 6">1860</strain>
    </source>
</reference>
<comment type="catalytic activity">
    <reaction evidence="3">
        <text>uridine(13) in tRNA = pseudouridine(13) in tRNA</text>
        <dbReference type="Rhea" id="RHEA:42540"/>
        <dbReference type="Rhea" id="RHEA-COMP:10105"/>
        <dbReference type="Rhea" id="RHEA-COMP:10106"/>
        <dbReference type="ChEBI" id="CHEBI:65314"/>
        <dbReference type="ChEBI" id="CHEBI:65315"/>
        <dbReference type="EC" id="5.4.99.27"/>
    </reaction>
</comment>
<dbReference type="PANTHER" id="PTHR13326">
    <property type="entry name" value="TRNA PSEUDOURIDINE SYNTHASE D"/>
    <property type="match status" value="1"/>
</dbReference>
<dbReference type="PROSITE" id="PS50984">
    <property type="entry name" value="TRUD"/>
    <property type="match status" value="1"/>
</dbReference>
<evidence type="ECO:0000259" key="4">
    <source>
        <dbReference type="PROSITE" id="PS50984"/>
    </source>
</evidence>
<dbReference type="HAMAP" id="MF_01082">
    <property type="entry name" value="TruD"/>
    <property type="match status" value="1"/>
</dbReference>
<dbReference type="KEGG" id="pyr:P186_1342"/>
<dbReference type="PANTHER" id="PTHR13326:SF21">
    <property type="entry name" value="PSEUDOURIDYLATE SYNTHASE PUS7L"/>
    <property type="match status" value="1"/>
</dbReference>
<organism evidence="5 6">
    <name type="scientific">Pyrobaculum ferrireducens</name>
    <dbReference type="NCBI Taxonomy" id="1104324"/>
    <lineage>
        <taxon>Archaea</taxon>
        <taxon>Thermoproteota</taxon>
        <taxon>Thermoprotei</taxon>
        <taxon>Thermoproteales</taxon>
        <taxon>Thermoproteaceae</taxon>
        <taxon>Pyrobaculum</taxon>
    </lineage>
</organism>
<dbReference type="PIRSF" id="PIRSF037016">
    <property type="entry name" value="Pseudouridin_synth_euk_prd"/>
    <property type="match status" value="1"/>
</dbReference>
<dbReference type="GO" id="GO:0031119">
    <property type="term" value="P:tRNA pseudouridine synthesis"/>
    <property type="evidence" value="ECO:0007669"/>
    <property type="project" value="UniProtKB-UniRule"/>
</dbReference>
<evidence type="ECO:0000313" key="5">
    <source>
        <dbReference type="EMBL" id="AET32770.1"/>
    </source>
</evidence>
<protein>
    <recommendedName>
        <fullName evidence="3">Probable tRNA pseudouridine synthase D</fullName>
        <ecNumber evidence="3">5.4.99.27</ecNumber>
    </recommendedName>
    <alternativeName>
        <fullName evidence="3">tRNA pseudouridine(13) synthase</fullName>
    </alternativeName>
    <alternativeName>
        <fullName evidence="3">tRNA pseudouridylate synthase D</fullName>
    </alternativeName>
    <alternativeName>
        <fullName evidence="3">tRNA-uridine isomerase D</fullName>
    </alternativeName>
</protein>
<dbReference type="HOGENOM" id="CLU_005281_4_1_2"/>
<gene>
    <name evidence="3" type="primary">truD</name>
    <name evidence="5" type="ORF">P186_1342</name>
</gene>
<feature type="active site" description="Nucleophile" evidence="3">
    <location>
        <position position="100"/>
    </location>
</feature>
<dbReference type="Proteomes" id="UP000005867">
    <property type="component" value="Chromosome"/>
</dbReference>